<gene>
    <name evidence="1" type="ORF">SAMN05444276_104153</name>
</gene>
<organism evidence="1 2">
    <name type="scientific">Paracoccus sanguinis</name>
    <dbReference type="NCBI Taxonomy" id="1545044"/>
    <lineage>
        <taxon>Bacteria</taxon>
        <taxon>Pseudomonadati</taxon>
        <taxon>Pseudomonadota</taxon>
        <taxon>Alphaproteobacteria</taxon>
        <taxon>Rhodobacterales</taxon>
        <taxon>Paracoccaceae</taxon>
        <taxon>Paracoccus</taxon>
    </lineage>
</organism>
<evidence type="ECO:0000313" key="1">
    <source>
        <dbReference type="EMBL" id="SDX31336.1"/>
    </source>
</evidence>
<evidence type="ECO:0000313" key="2">
    <source>
        <dbReference type="Proteomes" id="UP000182944"/>
    </source>
</evidence>
<dbReference type="Proteomes" id="UP000182944">
    <property type="component" value="Unassembled WGS sequence"/>
</dbReference>
<dbReference type="EMBL" id="FNNA01000004">
    <property type="protein sequence ID" value="SDX31336.1"/>
    <property type="molecule type" value="Genomic_DNA"/>
</dbReference>
<dbReference type="OrthoDB" id="9984202at2"/>
<reference evidence="2" key="1">
    <citation type="submission" date="2016-10" db="EMBL/GenBank/DDBJ databases">
        <authorList>
            <person name="Varghese N."/>
            <person name="Submissions S."/>
        </authorList>
    </citation>
    <scope>NUCLEOTIDE SEQUENCE [LARGE SCALE GENOMIC DNA]</scope>
    <source>
        <strain evidence="2">DSM 29303</strain>
    </source>
</reference>
<accession>A0A1H3ANS6</accession>
<dbReference type="STRING" id="1545044.SAMN05444276_104153"/>
<protein>
    <submittedName>
        <fullName evidence="1">Uncharacterized protein</fullName>
    </submittedName>
</protein>
<name>A0A1H3ANS6_9RHOB</name>
<proteinExistence type="predicted"/>
<sequence length="223" mass="25015">MSLSAEAPAPQGPAPTPFWQLAIETSTLKRLLDAHQRDPSSISVVNRKEAHLLLDRFRHRDSDRSYLTPLAPDAAISIELEMRAPGFAPDYFLDSGYHFVSARFREAARFPDGAVSYLDAPCLRCTPEAAAQDYKAMWVNGFEDVIDRERSEILPPERLPDRSTYVIRDDLSVSAPIFQPGLNAWVMLTDDAARRLAAAHLEGVAFRDVTRYRPDGQFVRLGD</sequence>
<dbReference type="AlphaFoldDB" id="A0A1H3ANS6"/>
<dbReference type="RefSeq" id="WP_139306026.1">
    <property type="nucleotide sequence ID" value="NZ_FNNA01000004.1"/>
</dbReference>
<keyword evidence="2" id="KW-1185">Reference proteome</keyword>